<dbReference type="RefSeq" id="WP_021719051.1">
    <property type="nucleotide sequence ID" value="NZ_AP025560.1"/>
</dbReference>
<evidence type="ECO:0000313" key="4">
    <source>
        <dbReference type="EMBL" id="MTU03724.1"/>
    </source>
</evidence>
<dbReference type="HOGENOM" id="CLU_083843_2_0_9"/>
<dbReference type="PANTHER" id="PTHR40078">
    <property type="entry name" value="INTEGRAL MEMBRANE PROTEIN-RELATED"/>
    <property type="match status" value="1"/>
</dbReference>
<accession>R6J3S3</accession>
<keyword evidence="5" id="KW-1185">Reference proteome</keyword>
<keyword evidence="1" id="KW-0812">Transmembrane</keyword>
<feature type="transmembrane region" description="Helical" evidence="1">
    <location>
        <begin position="186"/>
        <end position="204"/>
    </location>
</feature>
<dbReference type="eggNOG" id="COG2364">
    <property type="taxonomic scope" value="Bacteria"/>
</dbReference>
<evidence type="ECO:0008006" key="7">
    <source>
        <dbReference type="Google" id="ProtNLM"/>
    </source>
</evidence>
<reference evidence="2" key="1">
    <citation type="submission" date="2012-11" db="EMBL/GenBank/DDBJ databases">
        <title>Dependencies among metagenomic species, viruses, plasmids and units of genetic variation.</title>
        <authorList>
            <person name="Nielsen H.B."/>
            <person name="Almeida M."/>
            <person name="Juncker A.S."/>
            <person name="Rasmussen S."/>
            <person name="Li J."/>
            <person name="Sunagawa S."/>
            <person name="Plichta D."/>
            <person name="Gautier L."/>
            <person name="Le Chatelier E."/>
            <person name="Peletier E."/>
            <person name="Bonde I."/>
            <person name="Nielsen T."/>
            <person name="Manichanh C."/>
            <person name="Arumugam M."/>
            <person name="Batto J."/>
            <person name="Santos M.B.Q.D."/>
            <person name="Blom N."/>
            <person name="Borruel N."/>
            <person name="Burgdorf K.S."/>
            <person name="Boumezbeur F."/>
            <person name="Casellas F."/>
            <person name="Dore J."/>
            <person name="Guarner F."/>
            <person name="Hansen T."/>
            <person name="Hildebrand F."/>
            <person name="Kaas R.S."/>
            <person name="Kennedy S."/>
            <person name="Kristiansen K."/>
            <person name="Kultima J.R."/>
            <person name="Leonard P."/>
            <person name="Levenez F."/>
            <person name="Lund O."/>
            <person name="Moumen B."/>
            <person name="Le Paslier D."/>
            <person name="Pons N."/>
            <person name="Pedersen O."/>
            <person name="Prifti E."/>
            <person name="Qin J."/>
            <person name="Raes J."/>
            <person name="Tap J."/>
            <person name="Tims S."/>
            <person name="Ussery D.W."/>
            <person name="Yamada T."/>
            <person name="MetaHit consortium"/>
            <person name="Renault P."/>
            <person name="Sicheritz-Ponten T."/>
            <person name="Bork P."/>
            <person name="Wang J."/>
            <person name="Brunak S."/>
            <person name="Ehrlich S.D."/>
        </authorList>
    </citation>
    <scope>NUCLEOTIDE SEQUENCE [LARGE SCALE GENOMIC DNA]</scope>
</reference>
<feature type="transmembrane region" description="Helical" evidence="1">
    <location>
        <begin position="12"/>
        <end position="30"/>
    </location>
</feature>
<reference evidence="5 6" key="2">
    <citation type="journal article" date="2019" name="Nat. Med.">
        <title>A library of human gut bacterial isolates paired with longitudinal multiomics data enables mechanistic microbiome research.</title>
        <authorList>
            <person name="Poyet M."/>
            <person name="Groussin M."/>
            <person name="Gibbons S.M."/>
            <person name="Avila-Pacheco J."/>
            <person name="Jiang X."/>
            <person name="Kearney S.M."/>
            <person name="Perrotta A.R."/>
            <person name="Berdy B."/>
            <person name="Zhao S."/>
            <person name="Lieberman T.D."/>
            <person name="Swanson P.K."/>
            <person name="Smith M."/>
            <person name="Roesemann S."/>
            <person name="Alexander J.E."/>
            <person name="Rich S.A."/>
            <person name="Livny J."/>
            <person name="Vlamakis H."/>
            <person name="Clish C."/>
            <person name="Bullock K."/>
            <person name="Deik A."/>
            <person name="Scott J."/>
            <person name="Pierce K.A."/>
            <person name="Xavier R.J."/>
            <person name="Alm E.J."/>
        </authorList>
    </citation>
    <scope>NUCLEOTIDE SEQUENCE [LARGE SCALE GENOMIC DNA]</scope>
    <source>
        <strain evidence="3 6">BIOML-A13</strain>
        <strain evidence="4 5">BIOML-A3</strain>
    </source>
</reference>
<gene>
    <name evidence="2" type="ORF">BN533_02152</name>
    <name evidence="3" type="ORF">GMD11_05185</name>
    <name evidence="4" type="ORF">GMD18_04830</name>
</gene>
<dbReference type="InterPro" id="IPR038750">
    <property type="entry name" value="YczE/YyaS-like"/>
</dbReference>
<evidence type="ECO:0000256" key="1">
    <source>
        <dbReference type="SAM" id="Phobius"/>
    </source>
</evidence>
<feature type="transmembrane region" description="Helical" evidence="1">
    <location>
        <begin position="114"/>
        <end position="131"/>
    </location>
</feature>
<dbReference type="EMBL" id="WNBM01000002">
    <property type="protein sequence ID" value="MTT75662.1"/>
    <property type="molecule type" value="Genomic_DNA"/>
</dbReference>
<keyword evidence="1" id="KW-0472">Membrane</keyword>
<dbReference type="Pfam" id="PF19700">
    <property type="entry name" value="DUF6198"/>
    <property type="match status" value="1"/>
</dbReference>
<keyword evidence="1" id="KW-1133">Transmembrane helix</keyword>
<feature type="transmembrane region" description="Helical" evidence="1">
    <location>
        <begin position="50"/>
        <end position="74"/>
    </location>
</feature>
<dbReference type="Proteomes" id="UP000443070">
    <property type="component" value="Unassembled WGS sequence"/>
</dbReference>
<dbReference type="STRING" id="1262914.BN533_02152"/>
<accession>A0A6I3RST0</accession>
<feature type="transmembrane region" description="Helical" evidence="1">
    <location>
        <begin position="86"/>
        <end position="108"/>
    </location>
</feature>
<comment type="caution">
    <text evidence="2">The sequence shown here is derived from an EMBL/GenBank/DDBJ whole genome shotgun (WGS) entry which is preliminary data.</text>
</comment>
<dbReference type="PANTHER" id="PTHR40078:SF1">
    <property type="entry name" value="INTEGRAL MEMBRANE PROTEIN"/>
    <property type="match status" value="1"/>
</dbReference>
<dbReference type="Proteomes" id="UP000484547">
    <property type="component" value="Unassembled WGS sequence"/>
</dbReference>
<sequence length="218" mass="23871">MGSVHNQHFKPRLAMFAVGIFLMTFGIALSCKADLGTSPISSVPWVMSMFLPFSLGDITIMMNIVMILAQPLILRALYVRELVGQLLTTLAFGCSIDFSMGLLDWFIPGSALEQWLACLLSIVVLALGVFLEVRAKIFLVAGEGVVSVLAFVTQKKFSLIKNCFDISLVTLAIIISWVEFGTLQGVGAGTVVAAVLVGRFVHLYESRLSFFDRWKVEA</sequence>
<evidence type="ECO:0000313" key="2">
    <source>
        <dbReference type="EMBL" id="CDB44932.1"/>
    </source>
</evidence>
<evidence type="ECO:0000313" key="5">
    <source>
        <dbReference type="Proteomes" id="UP000443070"/>
    </source>
</evidence>
<dbReference type="EMBL" id="WNBW01000002">
    <property type="protein sequence ID" value="MTU03724.1"/>
    <property type="molecule type" value="Genomic_DNA"/>
</dbReference>
<protein>
    <recommendedName>
        <fullName evidence="7">YitT family protein</fullName>
    </recommendedName>
</protein>
<evidence type="ECO:0000313" key="6">
    <source>
        <dbReference type="Proteomes" id="UP000484547"/>
    </source>
</evidence>
<evidence type="ECO:0000313" key="3">
    <source>
        <dbReference type="EMBL" id="MTT75662.1"/>
    </source>
</evidence>
<dbReference type="OrthoDB" id="87655at2"/>
<name>R6J3S3_9FIRM</name>
<organism evidence="2">
    <name type="scientific">Phascolarctobacterium faecium</name>
    <dbReference type="NCBI Taxonomy" id="33025"/>
    <lineage>
        <taxon>Bacteria</taxon>
        <taxon>Bacillati</taxon>
        <taxon>Bacillota</taxon>
        <taxon>Negativicutes</taxon>
        <taxon>Acidaminococcales</taxon>
        <taxon>Acidaminococcaceae</taxon>
        <taxon>Phascolarctobacterium</taxon>
    </lineage>
</organism>
<proteinExistence type="predicted"/>
<dbReference type="AlphaFoldDB" id="R6J3S3"/>
<dbReference type="EMBL" id="CBDS010000005">
    <property type="protein sequence ID" value="CDB44932.1"/>
    <property type="molecule type" value="Genomic_DNA"/>
</dbReference>